<reference evidence="1 2" key="1">
    <citation type="submission" date="2018-02" db="EMBL/GenBank/DDBJ databases">
        <title>Comparative analysis of genomes of three Brevibacillus laterosporus strains producers of potent antimicrobials isolated from silage.</title>
        <authorList>
            <person name="Kojic M."/>
            <person name="Miljkovic M."/>
            <person name="Studholme D."/>
            <person name="Filipic B."/>
        </authorList>
    </citation>
    <scope>NUCLEOTIDE SEQUENCE [LARGE SCALE GENOMIC DNA]</scope>
    <source>
        <strain evidence="1 2">BGSP11</strain>
    </source>
</reference>
<gene>
    <name evidence="1" type="ORF">C4A77_20220</name>
</gene>
<proteinExistence type="predicted"/>
<dbReference type="RefSeq" id="WP_104033079.1">
    <property type="nucleotide sequence ID" value="NZ_JARMDU010000017.1"/>
</dbReference>
<dbReference type="AlphaFoldDB" id="A0AAP8U3I8"/>
<organism evidence="1 2">
    <name type="scientific">Brevibacillus laterosporus</name>
    <name type="common">Bacillus laterosporus</name>
    <dbReference type="NCBI Taxonomy" id="1465"/>
    <lineage>
        <taxon>Bacteria</taxon>
        <taxon>Bacillati</taxon>
        <taxon>Bacillota</taxon>
        <taxon>Bacilli</taxon>
        <taxon>Bacillales</taxon>
        <taxon>Paenibacillaceae</taxon>
        <taxon>Brevibacillus</taxon>
    </lineage>
</organism>
<dbReference type="Proteomes" id="UP000239759">
    <property type="component" value="Unassembled WGS sequence"/>
</dbReference>
<evidence type="ECO:0000313" key="1">
    <source>
        <dbReference type="EMBL" id="PPA93101.1"/>
    </source>
</evidence>
<comment type="caution">
    <text evidence="1">The sequence shown here is derived from an EMBL/GenBank/DDBJ whole genome shotgun (WGS) entry which is preliminary data.</text>
</comment>
<evidence type="ECO:0000313" key="2">
    <source>
        <dbReference type="Proteomes" id="UP000239759"/>
    </source>
</evidence>
<accession>A0AAP8U3I8</accession>
<name>A0AAP8U3I8_BRELA</name>
<dbReference type="EMBL" id="PRKQ01000031">
    <property type="protein sequence ID" value="PPA93101.1"/>
    <property type="molecule type" value="Genomic_DNA"/>
</dbReference>
<sequence length="66" mass="7563">MKKYPYFICLLPIVSEEDIIGVAKIISNKLVGDIPFGGLEDYIYEEVPKIVQYNNKPNTKELDKNT</sequence>
<protein>
    <submittedName>
        <fullName evidence="1">Uncharacterized protein</fullName>
    </submittedName>
</protein>